<dbReference type="PANTHER" id="PTHR31528:SF3">
    <property type="entry name" value="THIAMINE BIOSYNTHESIS PROTEIN HI_0357-RELATED"/>
    <property type="match status" value="1"/>
</dbReference>
<dbReference type="Pfam" id="PF09084">
    <property type="entry name" value="NMT1"/>
    <property type="match status" value="1"/>
</dbReference>
<dbReference type="PANTHER" id="PTHR31528">
    <property type="entry name" value="4-AMINO-5-HYDROXYMETHYL-2-METHYLPYRIMIDINE PHOSPHATE SYNTHASE THI11-RELATED"/>
    <property type="match status" value="1"/>
</dbReference>
<gene>
    <name evidence="2" type="ORF">PNK_1116</name>
</gene>
<dbReference type="Proteomes" id="UP000069902">
    <property type="component" value="Chromosome cPNK"/>
</dbReference>
<dbReference type="GO" id="GO:0009228">
    <property type="term" value="P:thiamine biosynthetic process"/>
    <property type="evidence" value="ECO:0007669"/>
    <property type="project" value="InterPro"/>
</dbReference>
<dbReference type="InterPro" id="IPR015168">
    <property type="entry name" value="SsuA/THI5"/>
</dbReference>
<proteinExistence type="predicted"/>
<evidence type="ECO:0000259" key="1">
    <source>
        <dbReference type="Pfam" id="PF09084"/>
    </source>
</evidence>
<dbReference type="STRING" id="389348.PNK_1116"/>
<dbReference type="Gene3D" id="3.40.190.10">
    <property type="entry name" value="Periplasmic binding protein-like II"/>
    <property type="match status" value="2"/>
</dbReference>
<dbReference type="EMBL" id="LN879502">
    <property type="protein sequence ID" value="CUI16733.1"/>
    <property type="molecule type" value="Genomic_DNA"/>
</dbReference>
<name>A0A0U5JC96_9BACT</name>
<accession>A0A0U5JC96</accession>
<dbReference type="KEGG" id="pnl:PNK_1116"/>
<feature type="domain" description="SsuA/THI5-like" evidence="1">
    <location>
        <begin position="32"/>
        <end position="242"/>
    </location>
</feature>
<dbReference type="AlphaFoldDB" id="A0A0U5JC96"/>
<evidence type="ECO:0000313" key="3">
    <source>
        <dbReference type="Proteomes" id="UP000069902"/>
    </source>
</evidence>
<evidence type="ECO:0000313" key="2">
    <source>
        <dbReference type="EMBL" id="CUI16733.1"/>
    </source>
</evidence>
<dbReference type="SUPFAM" id="SSF53850">
    <property type="entry name" value="Periplasmic binding protein-like II"/>
    <property type="match status" value="1"/>
</dbReference>
<dbReference type="PATRIC" id="fig|389348.3.peg.1230"/>
<dbReference type="InParanoid" id="A0A0U5JC96"/>
<organism evidence="2 3">
    <name type="scientific">Candidatus Protochlamydia naegleriophila</name>
    <dbReference type="NCBI Taxonomy" id="389348"/>
    <lineage>
        <taxon>Bacteria</taxon>
        <taxon>Pseudomonadati</taxon>
        <taxon>Chlamydiota</taxon>
        <taxon>Chlamydiia</taxon>
        <taxon>Parachlamydiales</taxon>
        <taxon>Parachlamydiaceae</taxon>
        <taxon>Candidatus Protochlamydia</taxon>
    </lineage>
</organism>
<reference evidence="3" key="1">
    <citation type="submission" date="2015-09" db="EMBL/GenBank/DDBJ databases">
        <authorList>
            <person name="Bertelli C."/>
        </authorList>
    </citation>
    <scope>NUCLEOTIDE SEQUENCE [LARGE SCALE GENOMIC DNA]</scope>
    <source>
        <strain evidence="3">KNic</strain>
    </source>
</reference>
<protein>
    <recommendedName>
        <fullName evidence="1">SsuA/THI5-like domain-containing protein</fullName>
    </recommendedName>
</protein>
<sequence>MRIFLLFLLATFKMFLHCEQKPATLLLDWAHNPLHIPLYVGQELGFFQSANTPLTLIENVDKANTLNALHNQQADLVISYMPNTIRAASQMDLKVVGILVNKPLRAVIFKRDAHIYSINDLNNKRLGGSPAALTARYLVHLLKKQGIQLKEISPLRGSIQEELEHDVIDAAIGAFWNIEPLQFKQEGFPTRFIRLADCGNLPYDELIIVCQTEWIAKQPEWASRFQEALQKSINFCQSNPDLAFTIYQRLLSPVETWERASWELTFPLFSPNQQVNRLQWSTFQVWMKGEGIVGEEELLGPLIEFLP</sequence>
<keyword evidence="3" id="KW-1185">Reference proteome</keyword>
<dbReference type="InterPro" id="IPR027939">
    <property type="entry name" value="NMT1/THI5"/>
</dbReference>
<dbReference type="RefSeq" id="WP_059060805.1">
    <property type="nucleotide sequence ID" value="NZ_LN879502.1"/>
</dbReference>